<feature type="coiled-coil region" evidence="1">
    <location>
        <begin position="81"/>
        <end position="243"/>
    </location>
</feature>
<feature type="region of interest" description="Disordered" evidence="2">
    <location>
        <begin position="1194"/>
        <end position="1247"/>
    </location>
</feature>
<feature type="region of interest" description="Disordered" evidence="2">
    <location>
        <begin position="1"/>
        <end position="28"/>
    </location>
</feature>
<name>A0AAJ7EJG5_PAPXU</name>
<feature type="domain" description="Guanylate kinase-like" evidence="3">
    <location>
        <begin position="1043"/>
        <end position="1144"/>
    </location>
</feature>
<feature type="domain" description="PDZ" evidence="4">
    <location>
        <begin position="616"/>
        <end position="675"/>
    </location>
</feature>
<evidence type="ECO:0000256" key="1">
    <source>
        <dbReference type="SAM" id="Coils"/>
    </source>
</evidence>
<dbReference type="SUPFAM" id="SSF50156">
    <property type="entry name" value="PDZ domain-like"/>
    <property type="match status" value="2"/>
</dbReference>
<dbReference type="InterPro" id="IPR027417">
    <property type="entry name" value="P-loop_NTPase"/>
</dbReference>
<evidence type="ECO:0000313" key="5">
    <source>
        <dbReference type="RefSeq" id="XP_013179675.1"/>
    </source>
</evidence>
<dbReference type="Pfam" id="PF00595">
    <property type="entry name" value="PDZ"/>
    <property type="match status" value="1"/>
</dbReference>
<dbReference type="PANTHER" id="PTHR46360">
    <property type="entry name" value="DISKS LARGE HOMOLOG 5"/>
    <property type="match status" value="1"/>
</dbReference>
<keyword evidence="1" id="KW-0175">Coiled coil</keyword>
<sequence>MASGTSSLESNGSNESISNSYVNNERHNPSQIQSIPHQIDYEVLTANQCYEKQNYTVKGHSHSMSGTYEPLQYDVINKQTNESLKQQCEKALHDLNQLRRQHTETSRRCEHVMKELEYFRGQHRAAMNQLEVSAQEASSLRSKYGDLLNDNQRLEREVQHLQQSGNPEGSSDALVHTLRKYESLKEEFDCFQKRYDDLIETHNTTLEKLRSVQDENSRLKTQCHDLTQERNAVIRERNALKQQVASVVRQWEGGVRERADIKRLTDERNAAMAEYTLIMSERDTVHKEMEKLSDDLQAALKRVAALEAALQASRDEQRATALQAESLRREIESALVDRDRAIKECTDLKTPQNTATLAKSRQDNSGYHHLGLASGGNDGFLNGQHPNDPSLDKLQGLVGLSAEAADKERVDNLEQANQELERLRKQLDRLQAELTDAQREAEVSKRRRDWAFAERDKLLQERESVKALCNRLRKERDQMVGELADARRHGNKKGAEGKEGKALRVKGHEDKARLPPNRDSAVDADVQDFEWEIIEVELSGLGADGELGFELAGGREEPYYPNDTSVYVTAVKKGSIADGKIRVLDRVAEACGASAWARGGACAAALRGALACGAALLRLQRARYLRRLVRLAGGVALHHGIFVSKIACGSAAAKEGNIYVGDRVVSINNRSLEGVKSVSEAMAMLNDCQYDSVLLTVLRPLYPCCDPRNRLASYEHAYADKMVNFSSQTDEPCSQFLPPHDPKVHIEHGVAELERRYVYHVAAPSHSSHPKIHHERGTSHITPHHTASHLITPHHTASHRITPHHTRQTSANLINNDRKLLIRPPTIPAAITFLNTVSIVKVSVVVRHDLAQYHEIKDKPGDAFYIRAGFDRCAKITSIGMDTIDEYSLWFRKDEVLFVDNTLFNGAPGLWRAWQLDGKGMKRHWGTIPSKFKVEEVLRRSTGALDSEAQRRASSTARRSFFRRKKHRDSKELASFSNTELGCWSDSGTLAEDVPLSYQRVERLHYGSQRPVVVVGPLWECVAGKLVTDWPHVFARARPDPRAIRDRADKGIHCILDISVSTIEKLHKHQIYPIVLFIKFKSFKQIKEVKDTRYPADKVSAKAAKEMYEHGLKVENEYRNYISAEIPAGVNIAYMCTQIKEAVEEEQNKTLWVPSVQYHSEKEHCRLCCRICNRSTDTLDSMEDEYSLVSRSYSLPSSRATGSSRSRSTPSRHRDRDRRNSIQSNKSVSFLQSGNDESNKDEPNYTAKSFTNDLKRFLLKPSPPRLSLRDKFIISFKQEIEATRKSPKLKAIRGLWKSY</sequence>
<dbReference type="InterPro" id="IPR008145">
    <property type="entry name" value="GK/Ca_channel_bsu"/>
</dbReference>
<dbReference type="SMART" id="SM00228">
    <property type="entry name" value="PDZ"/>
    <property type="match status" value="2"/>
</dbReference>
<protein>
    <submittedName>
        <fullName evidence="5">Disks large homolog 5</fullName>
    </submittedName>
</protein>
<evidence type="ECO:0000259" key="3">
    <source>
        <dbReference type="PROSITE" id="PS50052"/>
    </source>
</evidence>
<dbReference type="SUPFAM" id="SSF52540">
    <property type="entry name" value="P-loop containing nucleoside triphosphate hydrolases"/>
    <property type="match status" value="1"/>
</dbReference>
<feature type="compositionally biased region" description="Polar residues" evidence="2">
    <location>
        <begin position="1222"/>
        <end position="1236"/>
    </location>
</feature>
<dbReference type="GO" id="GO:0005886">
    <property type="term" value="C:plasma membrane"/>
    <property type="evidence" value="ECO:0007669"/>
    <property type="project" value="TreeGrafter"/>
</dbReference>
<dbReference type="GeneID" id="106126510"/>
<dbReference type="InterPro" id="IPR053004">
    <property type="entry name" value="MAGUK_Signaling_Regulators"/>
</dbReference>
<dbReference type="InterPro" id="IPR036034">
    <property type="entry name" value="PDZ_sf"/>
</dbReference>
<feature type="coiled-coil region" evidence="1">
    <location>
        <begin position="282"/>
        <end position="344"/>
    </location>
</feature>
<dbReference type="PROSITE" id="PS50052">
    <property type="entry name" value="GUANYLATE_KINASE_2"/>
    <property type="match status" value="1"/>
</dbReference>
<feature type="coiled-coil region" evidence="1">
    <location>
        <begin position="403"/>
        <end position="489"/>
    </location>
</feature>
<organism evidence="5">
    <name type="scientific">Papilio xuthus</name>
    <name type="common">Asian swallowtail butterfly</name>
    <dbReference type="NCBI Taxonomy" id="66420"/>
    <lineage>
        <taxon>Eukaryota</taxon>
        <taxon>Metazoa</taxon>
        <taxon>Ecdysozoa</taxon>
        <taxon>Arthropoda</taxon>
        <taxon>Hexapoda</taxon>
        <taxon>Insecta</taxon>
        <taxon>Pterygota</taxon>
        <taxon>Neoptera</taxon>
        <taxon>Endopterygota</taxon>
        <taxon>Lepidoptera</taxon>
        <taxon>Glossata</taxon>
        <taxon>Ditrysia</taxon>
        <taxon>Papilionoidea</taxon>
        <taxon>Papilionidae</taxon>
        <taxon>Papilioninae</taxon>
        <taxon>Papilio</taxon>
    </lineage>
</organism>
<dbReference type="InterPro" id="IPR008144">
    <property type="entry name" value="Guanylate_kin-like_dom"/>
</dbReference>
<accession>A0AAJ7EJG5</accession>
<evidence type="ECO:0000259" key="4">
    <source>
        <dbReference type="PROSITE" id="PS50106"/>
    </source>
</evidence>
<dbReference type="InterPro" id="IPR001478">
    <property type="entry name" value="PDZ"/>
</dbReference>
<dbReference type="SMART" id="SM00072">
    <property type="entry name" value="GuKc"/>
    <property type="match status" value="1"/>
</dbReference>
<dbReference type="GO" id="GO:0035331">
    <property type="term" value="P:negative regulation of hippo signaling"/>
    <property type="evidence" value="ECO:0007669"/>
    <property type="project" value="TreeGrafter"/>
</dbReference>
<dbReference type="Proteomes" id="UP000694872">
    <property type="component" value="Unplaced"/>
</dbReference>
<feature type="compositionally biased region" description="Low complexity" evidence="2">
    <location>
        <begin position="1"/>
        <end position="20"/>
    </location>
</feature>
<reference evidence="5" key="1">
    <citation type="submission" date="2025-08" db="UniProtKB">
        <authorList>
            <consortium name="RefSeq"/>
        </authorList>
    </citation>
    <scope>IDENTIFICATION</scope>
</reference>
<dbReference type="KEGG" id="pxu:106126510"/>
<evidence type="ECO:0000256" key="2">
    <source>
        <dbReference type="SAM" id="MobiDB-lite"/>
    </source>
</evidence>
<dbReference type="Gene3D" id="2.30.30.40">
    <property type="entry name" value="SH3 Domains"/>
    <property type="match status" value="1"/>
</dbReference>
<dbReference type="Gene3D" id="3.40.50.300">
    <property type="entry name" value="P-loop containing nucleotide triphosphate hydrolases"/>
    <property type="match status" value="1"/>
</dbReference>
<dbReference type="Pfam" id="PF00625">
    <property type="entry name" value="Guanylate_kin"/>
    <property type="match status" value="1"/>
</dbReference>
<feature type="domain" description="PDZ" evidence="4">
    <location>
        <begin position="533"/>
        <end position="599"/>
    </location>
</feature>
<dbReference type="PANTHER" id="PTHR46360:SF1">
    <property type="entry name" value="DISKS LARGE HOMOLOG 5"/>
    <property type="match status" value="1"/>
</dbReference>
<feature type="compositionally biased region" description="Low complexity" evidence="2">
    <location>
        <begin position="1194"/>
        <end position="1209"/>
    </location>
</feature>
<gene>
    <name evidence="5" type="primary">LOC106126510</name>
</gene>
<dbReference type="Gene3D" id="2.30.42.10">
    <property type="match status" value="2"/>
</dbReference>
<dbReference type="CTD" id="9231"/>
<dbReference type="PROSITE" id="PS50106">
    <property type="entry name" value="PDZ"/>
    <property type="match status" value="2"/>
</dbReference>
<proteinExistence type="predicted"/>
<dbReference type="RefSeq" id="XP_013179675.1">
    <property type="nucleotide sequence ID" value="XM_013324221.1"/>
</dbReference>